<proteinExistence type="predicted"/>
<name>A0ABS9BD78_9BACT</name>
<accession>A0ABS9BD78</accession>
<dbReference type="PROSITE" id="PS50110">
    <property type="entry name" value="RESPONSE_REGULATORY"/>
    <property type="match status" value="1"/>
</dbReference>
<dbReference type="InterPro" id="IPR011006">
    <property type="entry name" value="CheY-like_superfamily"/>
</dbReference>
<evidence type="ECO:0000313" key="3">
    <source>
        <dbReference type="EMBL" id="MCF1713654.1"/>
    </source>
</evidence>
<feature type="modified residue" description="4-aspartylphosphate" evidence="1">
    <location>
        <position position="63"/>
    </location>
</feature>
<dbReference type="Pfam" id="PF00072">
    <property type="entry name" value="Response_reg"/>
    <property type="match status" value="1"/>
</dbReference>
<evidence type="ECO:0000256" key="1">
    <source>
        <dbReference type="PROSITE-ProRule" id="PRU00169"/>
    </source>
</evidence>
<dbReference type="SUPFAM" id="SSF52172">
    <property type="entry name" value="CheY-like"/>
    <property type="match status" value="1"/>
</dbReference>
<dbReference type="PANTHER" id="PTHR44520">
    <property type="entry name" value="RESPONSE REGULATOR RCP1-RELATED"/>
    <property type="match status" value="1"/>
</dbReference>
<sequence length="144" mass="16395">MEPIRILLVEDNEGDVVLTLEAFESIRLANSVKVVNDGEEAIQYLNKEGSFADAEEPDMILLDINLPKIDGKQVLQYIKTHERFKVIPVVILTSSASERDINETYSQHANCYITKPVDFSKFITVIKSIETFWINIVQLPVKQN</sequence>
<dbReference type="PANTHER" id="PTHR44520:SF2">
    <property type="entry name" value="RESPONSE REGULATOR RCP1"/>
    <property type="match status" value="1"/>
</dbReference>
<protein>
    <submittedName>
        <fullName evidence="3">Response regulator</fullName>
    </submittedName>
</protein>
<dbReference type="InterPro" id="IPR052893">
    <property type="entry name" value="TCS_response_regulator"/>
</dbReference>
<feature type="domain" description="Response regulatory" evidence="2">
    <location>
        <begin position="5"/>
        <end position="130"/>
    </location>
</feature>
<dbReference type="Gene3D" id="3.40.50.2300">
    <property type="match status" value="1"/>
</dbReference>
<dbReference type="InterPro" id="IPR001789">
    <property type="entry name" value="Sig_transdc_resp-reg_receiver"/>
</dbReference>
<organism evidence="3 4">
    <name type="scientific">Flavihumibacter fluminis</name>
    <dbReference type="NCBI Taxonomy" id="2909236"/>
    <lineage>
        <taxon>Bacteria</taxon>
        <taxon>Pseudomonadati</taxon>
        <taxon>Bacteroidota</taxon>
        <taxon>Chitinophagia</taxon>
        <taxon>Chitinophagales</taxon>
        <taxon>Chitinophagaceae</taxon>
        <taxon>Flavihumibacter</taxon>
    </lineage>
</organism>
<comment type="caution">
    <text evidence="3">The sequence shown here is derived from an EMBL/GenBank/DDBJ whole genome shotgun (WGS) entry which is preliminary data.</text>
</comment>
<evidence type="ECO:0000313" key="4">
    <source>
        <dbReference type="Proteomes" id="UP001200145"/>
    </source>
</evidence>
<dbReference type="SMART" id="SM00448">
    <property type="entry name" value="REC"/>
    <property type="match status" value="1"/>
</dbReference>
<reference evidence="3 4" key="1">
    <citation type="submission" date="2022-01" db="EMBL/GenBank/DDBJ databases">
        <title>Flavihumibacter sp. nov., isolated from sediment of a river.</title>
        <authorList>
            <person name="Liu H."/>
        </authorList>
    </citation>
    <scope>NUCLEOTIDE SEQUENCE [LARGE SCALE GENOMIC DNA]</scope>
    <source>
        <strain evidence="3 4">RY-1</strain>
    </source>
</reference>
<dbReference type="CDD" id="cd17557">
    <property type="entry name" value="REC_Rcp-like"/>
    <property type="match status" value="1"/>
</dbReference>
<dbReference type="RefSeq" id="WP_234864182.1">
    <property type="nucleotide sequence ID" value="NZ_JAKEVY010000001.1"/>
</dbReference>
<dbReference type="EMBL" id="JAKEVY010000001">
    <property type="protein sequence ID" value="MCF1713654.1"/>
    <property type="molecule type" value="Genomic_DNA"/>
</dbReference>
<keyword evidence="1" id="KW-0597">Phosphoprotein</keyword>
<evidence type="ECO:0000259" key="2">
    <source>
        <dbReference type="PROSITE" id="PS50110"/>
    </source>
</evidence>
<dbReference type="Proteomes" id="UP001200145">
    <property type="component" value="Unassembled WGS sequence"/>
</dbReference>
<gene>
    <name evidence="3" type="ORF">L0U88_03300</name>
</gene>
<keyword evidence="4" id="KW-1185">Reference proteome</keyword>